<dbReference type="EMBL" id="GEVM01022589">
    <property type="protein sequence ID" value="JAU83349.1"/>
    <property type="molecule type" value="Transcribed_RNA"/>
</dbReference>
<name>A0A1J3ITS5_NOCCA</name>
<sequence>MSISYAAITWPKEIANGSHKKPREETSGDRGNTGVSYILSGEIKVISNDGDKRSSSESRNEASEDRDPSKMVSSHVRSCKGEEFEYFGYILCQRGERILLMCRTEPPEIRQRTHSFVLDR</sequence>
<evidence type="ECO:0000313" key="2">
    <source>
        <dbReference type="EMBL" id="JAU83349.1"/>
    </source>
</evidence>
<feature type="compositionally biased region" description="Basic and acidic residues" evidence="1">
    <location>
        <begin position="49"/>
        <end position="69"/>
    </location>
</feature>
<organism evidence="2">
    <name type="scientific">Noccaea caerulescens</name>
    <name type="common">Alpine penny-cress</name>
    <name type="synonym">Thlaspi caerulescens</name>
    <dbReference type="NCBI Taxonomy" id="107243"/>
    <lineage>
        <taxon>Eukaryota</taxon>
        <taxon>Viridiplantae</taxon>
        <taxon>Streptophyta</taxon>
        <taxon>Embryophyta</taxon>
        <taxon>Tracheophyta</taxon>
        <taxon>Spermatophyta</taxon>
        <taxon>Magnoliopsida</taxon>
        <taxon>eudicotyledons</taxon>
        <taxon>Gunneridae</taxon>
        <taxon>Pentapetalae</taxon>
        <taxon>rosids</taxon>
        <taxon>malvids</taxon>
        <taxon>Brassicales</taxon>
        <taxon>Brassicaceae</taxon>
        <taxon>Coluteocarpeae</taxon>
        <taxon>Noccaea</taxon>
    </lineage>
</organism>
<feature type="region of interest" description="Disordered" evidence="1">
    <location>
        <begin position="14"/>
        <end position="77"/>
    </location>
</feature>
<proteinExistence type="predicted"/>
<gene>
    <name evidence="2" type="ORF">MP_TR24353_c0_g1_i1_g.70693</name>
</gene>
<reference evidence="2" key="1">
    <citation type="submission" date="2016-07" db="EMBL/GenBank/DDBJ databases">
        <title>De novo transcriptome assembly of four accessions of the metal hyperaccumulator plant Noccaea caerulescens.</title>
        <authorList>
            <person name="Blande D."/>
            <person name="Halimaa P."/>
            <person name="Tervahauta A.I."/>
            <person name="Aarts M.G."/>
            <person name="Karenlampi S.O."/>
        </authorList>
    </citation>
    <scope>NUCLEOTIDE SEQUENCE</scope>
</reference>
<protein>
    <submittedName>
        <fullName evidence="2">Uncharacterized protein</fullName>
    </submittedName>
</protein>
<accession>A0A1J3ITS5</accession>
<evidence type="ECO:0000256" key="1">
    <source>
        <dbReference type="SAM" id="MobiDB-lite"/>
    </source>
</evidence>
<dbReference type="AlphaFoldDB" id="A0A1J3ITS5"/>